<evidence type="ECO:0000259" key="9">
    <source>
        <dbReference type="Pfam" id="PF01694"/>
    </source>
</evidence>
<feature type="compositionally biased region" description="Low complexity" evidence="7">
    <location>
        <begin position="1"/>
        <end position="19"/>
    </location>
</feature>
<dbReference type="EC" id="3.4.21.-" evidence="10"/>
<feature type="transmembrane region" description="Helical" evidence="8">
    <location>
        <begin position="179"/>
        <end position="206"/>
    </location>
</feature>
<keyword evidence="3 8" id="KW-0812">Transmembrane</keyword>
<evidence type="ECO:0000256" key="6">
    <source>
        <dbReference type="ARBA" id="ARBA00023136"/>
    </source>
</evidence>
<dbReference type="Pfam" id="PF01694">
    <property type="entry name" value="Rhomboid"/>
    <property type="match status" value="1"/>
</dbReference>
<dbReference type="EMBL" id="JBEDNQ010000004">
    <property type="protein sequence ID" value="MEQ3551304.1"/>
    <property type="molecule type" value="Genomic_DNA"/>
</dbReference>
<feature type="transmembrane region" description="Helical" evidence="8">
    <location>
        <begin position="294"/>
        <end position="312"/>
    </location>
</feature>
<reference evidence="10 11" key="1">
    <citation type="submission" date="2024-03" db="EMBL/GenBank/DDBJ databases">
        <title>Draft genome sequence of Pseudonocardia nematodicida JCM 31783.</title>
        <authorList>
            <person name="Butdee W."/>
            <person name="Duangmal K."/>
        </authorList>
    </citation>
    <scope>NUCLEOTIDE SEQUENCE [LARGE SCALE GENOMIC DNA]</scope>
    <source>
        <strain evidence="10 11">JCM 31783</strain>
    </source>
</reference>
<dbReference type="PANTHER" id="PTHR43731:SF14">
    <property type="entry name" value="PRESENILIN-ASSOCIATED RHOMBOID-LIKE PROTEIN, MITOCHONDRIAL"/>
    <property type="match status" value="1"/>
</dbReference>
<comment type="caution">
    <text evidence="10">The sequence shown here is derived from an EMBL/GenBank/DDBJ whole genome shotgun (WGS) entry which is preliminary data.</text>
</comment>
<keyword evidence="6 8" id="KW-0472">Membrane</keyword>
<comment type="subcellular location">
    <subcellularLocation>
        <location evidence="1">Membrane</location>
        <topology evidence="1">Multi-pass membrane protein</topology>
    </subcellularLocation>
</comment>
<feature type="compositionally biased region" description="Pro residues" evidence="7">
    <location>
        <begin position="44"/>
        <end position="61"/>
    </location>
</feature>
<organism evidence="10 11">
    <name type="scientific">Pseudonocardia nematodicida</name>
    <dbReference type="NCBI Taxonomy" id="1206997"/>
    <lineage>
        <taxon>Bacteria</taxon>
        <taxon>Bacillati</taxon>
        <taxon>Actinomycetota</taxon>
        <taxon>Actinomycetes</taxon>
        <taxon>Pseudonocardiales</taxon>
        <taxon>Pseudonocardiaceae</taxon>
        <taxon>Pseudonocardia</taxon>
    </lineage>
</organism>
<evidence type="ECO:0000256" key="8">
    <source>
        <dbReference type="SAM" id="Phobius"/>
    </source>
</evidence>
<sequence>MYPPTGGSAPHAGGPASPDGGPGSPSGGPGPQWPGPYPGASGQGPPPRYGAPGSAPPPGAAPPAGHGGEQVCVRHPDRATRLQCTRCDRPACPECLQPASVGQHCVDCVGAAARSAPRWRNVAGASSTGKPVIVPALLAVNVAIFVLTVVTAGSLFGNFGSPLFAEGALVPAFVAQGEVWRIVTSGFLHIGPLHLAFNMFALWIIGREVEMVLGRARFCAVYGVALLGGSAAVMLLSNPLGPTAGASGAVFGLMGALFVLLRRLRLPVGSVIGVIAVNVVISFSISGISWQGHLGGLVFGAATTAALVYLGAGSRNRRQIQIGAVSGLAVLGLALIGAGAVIL</sequence>
<keyword evidence="4 10" id="KW-0378">Hydrolase</keyword>
<keyword evidence="5 8" id="KW-1133">Transmembrane helix</keyword>
<comment type="similarity">
    <text evidence="2">Belongs to the peptidase S54 family.</text>
</comment>
<evidence type="ECO:0000313" key="10">
    <source>
        <dbReference type="EMBL" id="MEQ3551304.1"/>
    </source>
</evidence>
<feature type="compositionally biased region" description="Gly residues" evidence="7">
    <location>
        <begin position="20"/>
        <end position="30"/>
    </location>
</feature>
<feature type="transmembrane region" description="Helical" evidence="8">
    <location>
        <begin position="243"/>
        <end position="261"/>
    </location>
</feature>
<feature type="transmembrane region" description="Helical" evidence="8">
    <location>
        <begin position="268"/>
        <end position="288"/>
    </location>
</feature>
<dbReference type="InterPro" id="IPR035952">
    <property type="entry name" value="Rhomboid-like_sf"/>
</dbReference>
<evidence type="ECO:0000313" key="11">
    <source>
        <dbReference type="Proteomes" id="UP001494902"/>
    </source>
</evidence>
<dbReference type="Gene3D" id="1.20.1540.10">
    <property type="entry name" value="Rhomboid-like"/>
    <property type="match status" value="1"/>
</dbReference>
<evidence type="ECO:0000256" key="3">
    <source>
        <dbReference type="ARBA" id="ARBA00022692"/>
    </source>
</evidence>
<evidence type="ECO:0000256" key="7">
    <source>
        <dbReference type="SAM" id="MobiDB-lite"/>
    </source>
</evidence>
<dbReference type="GO" id="GO:0006508">
    <property type="term" value="P:proteolysis"/>
    <property type="evidence" value="ECO:0007669"/>
    <property type="project" value="UniProtKB-KW"/>
</dbReference>
<evidence type="ECO:0000256" key="1">
    <source>
        <dbReference type="ARBA" id="ARBA00004141"/>
    </source>
</evidence>
<feature type="domain" description="Peptidase S54 rhomboid" evidence="9">
    <location>
        <begin position="177"/>
        <end position="308"/>
    </location>
</feature>
<feature type="region of interest" description="Disordered" evidence="7">
    <location>
        <begin position="1"/>
        <end position="71"/>
    </location>
</feature>
<protein>
    <submittedName>
        <fullName evidence="10">Rhomboid family intramembrane serine protease</fullName>
        <ecNumber evidence="10">3.4.21.-</ecNumber>
    </submittedName>
</protein>
<keyword evidence="11" id="KW-1185">Reference proteome</keyword>
<keyword evidence="10" id="KW-0645">Protease</keyword>
<feature type="transmembrane region" description="Helical" evidence="8">
    <location>
        <begin position="136"/>
        <end position="159"/>
    </location>
</feature>
<dbReference type="RefSeq" id="WP_349298368.1">
    <property type="nucleotide sequence ID" value="NZ_JBEDNQ010000004.1"/>
</dbReference>
<evidence type="ECO:0000256" key="4">
    <source>
        <dbReference type="ARBA" id="ARBA00022801"/>
    </source>
</evidence>
<evidence type="ECO:0000256" key="2">
    <source>
        <dbReference type="ARBA" id="ARBA00009045"/>
    </source>
</evidence>
<feature type="transmembrane region" description="Helical" evidence="8">
    <location>
        <begin position="218"/>
        <end position="237"/>
    </location>
</feature>
<dbReference type="InterPro" id="IPR050925">
    <property type="entry name" value="Rhomboid_protease_S54"/>
</dbReference>
<dbReference type="InterPro" id="IPR022764">
    <property type="entry name" value="Peptidase_S54_rhomboid_dom"/>
</dbReference>
<dbReference type="PANTHER" id="PTHR43731">
    <property type="entry name" value="RHOMBOID PROTEASE"/>
    <property type="match status" value="1"/>
</dbReference>
<dbReference type="SUPFAM" id="SSF57845">
    <property type="entry name" value="B-box zinc-binding domain"/>
    <property type="match status" value="1"/>
</dbReference>
<dbReference type="SUPFAM" id="SSF144091">
    <property type="entry name" value="Rhomboid-like"/>
    <property type="match status" value="1"/>
</dbReference>
<dbReference type="GO" id="GO:0008233">
    <property type="term" value="F:peptidase activity"/>
    <property type="evidence" value="ECO:0007669"/>
    <property type="project" value="UniProtKB-KW"/>
</dbReference>
<gene>
    <name evidence="10" type="ORF">WIS52_12565</name>
</gene>
<proteinExistence type="inferred from homology"/>
<name>A0ABV1KAM2_9PSEU</name>
<evidence type="ECO:0000256" key="5">
    <source>
        <dbReference type="ARBA" id="ARBA00022989"/>
    </source>
</evidence>
<dbReference type="Proteomes" id="UP001494902">
    <property type="component" value="Unassembled WGS sequence"/>
</dbReference>
<feature type="transmembrane region" description="Helical" evidence="8">
    <location>
        <begin position="324"/>
        <end position="342"/>
    </location>
</feature>
<accession>A0ABV1KAM2</accession>